<gene>
    <name evidence="3" type="ORF">FDT66_11090</name>
</gene>
<evidence type="ECO:0000256" key="2">
    <source>
        <dbReference type="SAM" id="SignalP"/>
    </source>
</evidence>
<evidence type="ECO:0000313" key="3">
    <source>
        <dbReference type="EMBL" id="TMM29651.1"/>
    </source>
</evidence>
<feature type="chain" id="PRO_5024343235" evidence="2">
    <location>
        <begin position="20"/>
        <end position="314"/>
    </location>
</feature>
<dbReference type="OrthoDB" id="1198072at2"/>
<evidence type="ECO:0000313" key="4">
    <source>
        <dbReference type="Proteomes" id="UP000307140"/>
    </source>
</evidence>
<dbReference type="InterPro" id="IPR021428">
    <property type="entry name" value="DUF3078"/>
</dbReference>
<keyword evidence="2" id="KW-0732">Signal</keyword>
<dbReference type="Pfam" id="PF11276">
    <property type="entry name" value="DUF3078"/>
    <property type="match status" value="1"/>
</dbReference>
<protein>
    <submittedName>
        <fullName evidence="3">DUF3078 domain-containing protein</fullName>
    </submittedName>
</protein>
<keyword evidence="1" id="KW-0175">Coiled coil</keyword>
<comment type="caution">
    <text evidence="3">The sequence shown here is derived from an EMBL/GenBank/DDBJ whole genome shotgun (WGS) entry which is preliminary data.</text>
</comment>
<dbReference type="AlphaFoldDB" id="A0A5S3N2T9"/>
<sequence length="314" mass="34760">MKKLSTLLLFIFIGFATNAQQTEEELKKDLKEKKAAISKLQGEAKSIQKKLDALPGWRKGAFGTIGGNISGFNNWFARNAPNSSAANVGITVNGFANLIEEDFFWRNSATVNLAWVKLDDKDDPTDSPDFETATDVFNISSLYGRRLSKTWALSALAEYRTTIIDNFNDPGYLDFGAGATWTPTENLVVVIHPGNYNFVFSSGDTVFESSLGAKIVADYTKKYGDLSVKSNLSLFQSYKTSDLSNWTWTNSFGYTLYKGIGLGFEFGLRKNKQEALSNAIEENAALPVPGATPTFDTVDNKLQSYWLFGMSYAF</sequence>
<dbReference type="EMBL" id="VANR01000005">
    <property type="protein sequence ID" value="TMM29651.1"/>
    <property type="molecule type" value="Genomic_DNA"/>
</dbReference>
<dbReference type="RefSeq" id="WP_138536483.1">
    <property type="nucleotide sequence ID" value="NZ_VANR01000005.1"/>
</dbReference>
<keyword evidence="4" id="KW-1185">Reference proteome</keyword>
<proteinExistence type="predicted"/>
<evidence type="ECO:0000256" key="1">
    <source>
        <dbReference type="SAM" id="Coils"/>
    </source>
</evidence>
<name>A0A5S3N2T9_9FLAO</name>
<feature type="coiled-coil region" evidence="1">
    <location>
        <begin position="16"/>
        <end position="50"/>
    </location>
</feature>
<accession>A0A5S3N2T9</accession>
<feature type="signal peptide" evidence="2">
    <location>
        <begin position="1"/>
        <end position="19"/>
    </location>
</feature>
<organism evidence="3 4">
    <name type="scientific">Polaribacter aestuariivivens</name>
    <dbReference type="NCBI Taxonomy" id="2304626"/>
    <lineage>
        <taxon>Bacteria</taxon>
        <taxon>Pseudomonadati</taxon>
        <taxon>Bacteroidota</taxon>
        <taxon>Flavobacteriia</taxon>
        <taxon>Flavobacteriales</taxon>
        <taxon>Flavobacteriaceae</taxon>
    </lineage>
</organism>
<reference evidence="3 4" key="1">
    <citation type="submission" date="2019-05" db="EMBL/GenBank/DDBJ databases">
        <title>Polaribacter aestuariivivens sp. nov., isolated from a tidal flat.</title>
        <authorList>
            <person name="Yoon J.-H."/>
        </authorList>
    </citation>
    <scope>NUCLEOTIDE SEQUENCE [LARGE SCALE GENOMIC DNA]</scope>
    <source>
        <strain evidence="3 4">DBTF-3</strain>
    </source>
</reference>
<dbReference type="Proteomes" id="UP000307140">
    <property type="component" value="Unassembled WGS sequence"/>
</dbReference>